<dbReference type="AlphaFoldDB" id="A0AA36J5H6"/>
<comment type="caution">
    <text evidence="2">The sequence shown here is derived from an EMBL/GenBank/DDBJ whole genome shotgun (WGS) entry which is preliminary data.</text>
</comment>
<evidence type="ECO:0000313" key="2">
    <source>
        <dbReference type="EMBL" id="CAJ1398889.1"/>
    </source>
</evidence>
<keyword evidence="1" id="KW-0732">Signal</keyword>
<sequence length="166" mass="18318">MRCLLLPFVLPLCRAQAFCGCAVPSEGLVTALMQRLSVQAPWLDGWQASHFALSVAELRGPGAAYDRLRSALLERSPALVPRAQERSARRRGLTQVMEELEPDLLAQAQRLASALAIFDVHDAEVRDLLAQWLLRPLPPETLTRMALDLASVGLSDQALAYAYRQT</sequence>
<feature type="chain" id="PRO_5041271232" evidence="1">
    <location>
        <begin position="16"/>
        <end position="166"/>
    </location>
</feature>
<proteinExistence type="predicted"/>
<evidence type="ECO:0000313" key="3">
    <source>
        <dbReference type="Proteomes" id="UP001178507"/>
    </source>
</evidence>
<feature type="signal peptide" evidence="1">
    <location>
        <begin position="1"/>
        <end position="15"/>
    </location>
</feature>
<protein>
    <submittedName>
        <fullName evidence="2">Uncharacterized protein</fullName>
    </submittedName>
</protein>
<keyword evidence="3" id="KW-1185">Reference proteome</keyword>
<dbReference type="EMBL" id="CAUJNA010003314">
    <property type="protein sequence ID" value="CAJ1398889.1"/>
    <property type="molecule type" value="Genomic_DNA"/>
</dbReference>
<reference evidence="2" key="1">
    <citation type="submission" date="2023-08" db="EMBL/GenBank/DDBJ databases">
        <authorList>
            <person name="Chen Y."/>
            <person name="Shah S."/>
            <person name="Dougan E. K."/>
            <person name="Thang M."/>
            <person name="Chan C."/>
        </authorList>
    </citation>
    <scope>NUCLEOTIDE SEQUENCE</scope>
</reference>
<evidence type="ECO:0000256" key="1">
    <source>
        <dbReference type="SAM" id="SignalP"/>
    </source>
</evidence>
<name>A0AA36J5H6_9DINO</name>
<gene>
    <name evidence="2" type="ORF">EVOR1521_LOCUS22540</name>
</gene>
<organism evidence="2 3">
    <name type="scientific">Effrenium voratum</name>
    <dbReference type="NCBI Taxonomy" id="2562239"/>
    <lineage>
        <taxon>Eukaryota</taxon>
        <taxon>Sar</taxon>
        <taxon>Alveolata</taxon>
        <taxon>Dinophyceae</taxon>
        <taxon>Suessiales</taxon>
        <taxon>Symbiodiniaceae</taxon>
        <taxon>Effrenium</taxon>
    </lineage>
</organism>
<accession>A0AA36J5H6</accession>
<dbReference type="Proteomes" id="UP001178507">
    <property type="component" value="Unassembled WGS sequence"/>
</dbReference>